<proteinExistence type="predicted"/>
<dbReference type="EMBL" id="BKCF01000007">
    <property type="protein sequence ID" value="GEQ87301.1"/>
    <property type="molecule type" value="Genomic_DNA"/>
</dbReference>
<feature type="domain" description="YdhG-like" evidence="1">
    <location>
        <begin position="16"/>
        <end position="110"/>
    </location>
</feature>
<reference evidence="2 3" key="1">
    <citation type="submission" date="2019-08" db="EMBL/GenBank/DDBJ databases">
        <title>Ulvibacter marinistellae sp. nov., isolated from a starfish, Patiria pectinifera.</title>
        <authorList>
            <person name="Kawano K."/>
            <person name="Ushijima N."/>
            <person name="Kihara M."/>
            <person name="Itoh H."/>
        </authorList>
    </citation>
    <scope>NUCLEOTIDE SEQUENCE [LARGE SCALE GENOMIC DNA]</scope>
    <source>
        <strain evidence="2 3">KK4</strain>
    </source>
</reference>
<keyword evidence="3" id="KW-1185">Reference proteome</keyword>
<name>A0A5J4G470_9FLAO</name>
<organism evidence="2 3">
    <name type="scientific">Patiriisocius marinistellae</name>
    <dbReference type="NCBI Taxonomy" id="2494560"/>
    <lineage>
        <taxon>Bacteria</taxon>
        <taxon>Pseudomonadati</taxon>
        <taxon>Bacteroidota</taxon>
        <taxon>Flavobacteriia</taxon>
        <taxon>Flavobacteriales</taxon>
        <taxon>Flavobacteriaceae</taxon>
        <taxon>Patiriisocius</taxon>
    </lineage>
</organism>
<sequence>MNPAENYILNKPEPFKSMLLQLQVVIEHTVKDLDLVYKWSLPCYWYKEHSGFCYLNQTKNYVDVVFWRSAYLDIYPEHLKPYGRKALKSLRYYKQEDIDERVLIDILLEAHSHREKSFYK</sequence>
<gene>
    <name evidence="2" type="ORF">ULMS_28090</name>
</gene>
<dbReference type="RefSeq" id="WP_151895219.1">
    <property type="nucleotide sequence ID" value="NZ_BKCF01000007.1"/>
</dbReference>
<protein>
    <recommendedName>
        <fullName evidence="1">YdhG-like domain-containing protein</fullName>
    </recommendedName>
</protein>
<evidence type="ECO:0000313" key="2">
    <source>
        <dbReference type="EMBL" id="GEQ87301.1"/>
    </source>
</evidence>
<comment type="caution">
    <text evidence="2">The sequence shown here is derived from an EMBL/GenBank/DDBJ whole genome shotgun (WGS) entry which is preliminary data.</text>
</comment>
<dbReference type="SUPFAM" id="SSF159888">
    <property type="entry name" value="YdhG-like"/>
    <property type="match status" value="1"/>
</dbReference>
<dbReference type="Gene3D" id="3.90.1150.200">
    <property type="match status" value="1"/>
</dbReference>
<evidence type="ECO:0000313" key="3">
    <source>
        <dbReference type="Proteomes" id="UP000326994"/>
    </source>
</evidence>
<dbReference type="Proteomes" id="UP000326994">
    <property type="component" value="Unassembled WGS sequence"/>
</dbReference>
<evidence type="ECO:0000259" key="1">
    <source>
        <dbReference type="Pfam" id="PF08818"/>
    </source>
</evidence>
<dbReference type="OrthoDB" id="670608at2"/>
<dbReference type="AlphaFoldDB" id="A0A5J4G470"/>
<accession>A0A5J4G470</accession>
<dbReference type="InterPro" id="IPR014922">
    <property type="entry name" value="YdhG-like"/>
</dbReference>
<dbReference type="Pfam" id="PF08818">
    <property type="entry name" value="DUF1801"/>
    <property type="match status" value="1"/>
</dbReference>